<evidence type="ECO:0000313" key="3">
    <source>
        <dbReference type="Proteomes" id="UP000700596"/>
    </source>
</evidence>
<feature type="transmembrane region" description="Helical" evidence="1">
    <location>
        <begin position="16"/>
        <end position="44"/>
    </location>
</feature>
<evidence type="ECO:0000313" key="2">
    <source>
        <dbReference type="EMBL" id="KAH7118949.1"/>
    </source>
</evidence>
<reference evidence="2" key="1">
    <citation type="journal article" date="2021" name="Nat. Commun.">
        <title>Genetic determinants of endophytism in the Arabidopsis root mycobiome.</title>
        <authorList>
            <person name="Mesny F."/>
            <person name="Miyauchi S."/>
            <person name="Thiergart T."/>
            <person name="Pickel B."/>
            <person name="Atanasova L."/>
            <person name="Karlsson M."/>
            <person name="Huettel B."/>
            <person name="Barry K.W."/>
            <person name="Haridas S."/>
            <person name="Chen C."/>
            <person name="Bauer D."/>
            <person name="Andreopoulos W."/>
            <person name="Pangilinan J."/>
            <person name="LaButti K."/>
            <person name="Riley R."/>
            <person name="Lipzen A."/>
            <person name="Clum A."/>
            <person name="Drula E."/>
            <person name="Henrissat B."/>
            <person name="Kohler A."/>
            <person name="Grigoriev I.V."/>
            <person name="Martin F.M."/>
            <person name="Hacquard S."/>
        </authorList>
    </citation>
    <scope>NUCLEOTIDE SEQUENCE</scope>
    <source>
        <strain evidence="2">MPI-CAGE-CH-0243</strain>
    </source>
</reference>
<dbReference type="Proteomes" id="UP000700596">
    <property type="component" value="Unassembled WGS sequence"/>
</dbReference>
<dbReference type="EMBL" id="JAGMWT010000012">
    <property type="protein sequence ID" value="KAH7118949.1"/>
    <property type="molecule type" value="Genomic_DNA"/>
</dbReference>
<keyword evidence="1" id="KW-1133">Transmembrane helix</keyword>
<proteinExistence type="predicted"/>
<organism evidence="2 3">
    <name type="scientific">Dendryphion nanum</name>
    <dbReference type="NCBI Taxonomy" id="256645"/>
    <lineage>
        <taxon>Eukaryota</taxon>
        <taxon>Fungi</taxon>
        <taxon>Dikarya</taxon>
        <taxon>Ascomycota</taxon>
        <taxon>Pezizomycotina</taxon>
        <taxon>Dothideomycetes</taxon>
        <taxon>Pleosporomycetidae</taxon>
        <taxon>Pleosporales</taxon>
        <taxon>Torulaceae</taxon>
        <taxon>Dendryphion</taxon>
    </lineage>
</organism>
<dbReference type="AlphaFoldDB" id="A0A9P9DHC4"/>
<evidence type="ECO:0000256" key="1">
    <source>
        <dbReference type="SAM" id="Phobius"/>
    </source>
</evidence>
<keyword evidence="1" id="KW-0472">Membrane</keyword>
<gene>
    <name evidence="2" type="ORF">B0J11DRAFT_81256</name>
</gene>
<keyword evidence="3" id="KW-1185">Reference proteome</keyword>
<sequence>MVAAVHGLDAKMSFLFFIRFCIVLDSLLLSSFLLMTTLTFALLIASRIDFAFGSVEHMLGNCWIGQGVWQRPGFSGPYSPLNGSHGEIGDRGHDYSHVRAIRTRMYALRDSHAMQRGGVSPVAAVNSTRPSLPSLPQSPRPRFPTSLCLRITANSSRLIRPSRDQPGARECTVFFASAACSNCACII</sequence>
<name>A0A9P9DHC4_9PLEO</name>
<comment type="caution">
    <text evidence="2">The sequence shown here is derived from an EMBL/GenBank/DDBJ whole genome shotgun (WGS) entry which is preliminary data.</text>
</comment>
<protein>
    <submittedName>
        <fullName evidence="2">Uncharacterized protein</fullName>
    </submittedName>
</protein>
<keyword evidence="1" id="KW-0812">Transmembrane</keyword>
<accession>A0A9P9DHC4</accession>